<evidence type="ECO:0000256" key="1">
    <source>
        <dbReference type="SAM" id="MobiDB-lite"/>
    </source>
</evidence>
<sequence length="95" mass="10464">MQEPHLLFVPDRGPFRPLHHRPALPPFIWTQRAPSSAPARGGLEKVVLVRDRRVCDPAHVVSGAVSQEMDVIPARLTPATGRSGERSLENGPEDE</sequence>
<organism evidence="2 3">
    <name type="scientific">Knipowitschia caucasica</name>
    <name type="common">Caucasian dwarf goby</name>
    <name type="synonym">Pomatoschistus caucasicus</name>
    <dbReference type="NCBI Taxonomy" id="637954"/>
    <lineage>
        <taxon>Eukaryota</taxon>
        <taxon>Metazoa</taxon>
        <taxon>Chordata</taxon>
        <taxon>Craniata</taxon>
        <taxon>Vertebrata</taxon>
        <taxon>Euteleostomi</taxon>
        <taxon>Actinopterygii</taxon>
        <taxon>Neopterygii</taxon>
        <taxon>Teleostei</taxon>
        <taxon>Neoteleostei</taxon>
        <taxon>Acanthomorphata</taxon>
        <taxon>Gobiaria</taxon>
        <taxon>Gobiiformes</taxon>
        <taxon>Gobioidei</taxon>
        <taxon>Gobiidae</taxon>
        <taxon>Gobiinae</taxon>
        <taxon>Knipowitschia</taxon>
    </lineage>
</organism>
<protein>
    <submittedName>
        <fullName evidence="2">Uncharacterized protein</fullName>
    </submittedName>
</protein>
<feature type="region of interest" description="Disordered" evidence="1">
    <location>
        <begin position="76"/>
        <end position="95"/>
    </location>
</feature>
<keyword evidence="3" id="KW-1185">Reference proteome</keyword>
<evidence type="ECO:0000313" key="2">
    <source>
        <dbReference type="EMBL" id="CAL1598576.1"/>
    </source>
</evidence>
<proteinExistence type="predicted"/>
<dbReference type="AlphaFoldDB" id="A0AAV2L8J8"/>
<accession>A0AAV2L8J8</accession>
<dbReference type="Proteomes" id="UP001497482">
    <property type="component" value="Chromosome 22"/>
</dbReference>
<gene>
    <name evidence="2" type="ORF">KC01_LOCUS26943</name>
</gene>
<reference evidence="2 3" key="1">
    <citation type="submission" date="2024-04" db="EMBL/GenBank/DDBJ databases">
        <authorList>
            <person name="Waldvogel A.-M."/>
            <person name="Schoenle A."/>
        </authorList>
    </citation>
    <scope>NUCLEOTIDE SEQUENCE [LARGE SCALE GENOMIC DNA]</scope>
</reference>
<name>A0AAV2L8J8_KNICA</name>
<dbReference type="EMBL" id="OZ035844">
    <property type="protein sequence ID" value="CAL1598576.1"/>
    <property type="molecule type" value="Genomic_DNA"/>
</dbReference>
<evidence type="ECO:0000313" key="3">
    <source>
        <dbReference type="Proteomes" id="UP001497482"/>
    </source>
</evidence>